<proteinExistence type="predicted"/>
<evidence type="ECO:0000313" key="2">
    <source>
        <dbReference type="Proteomes" id="UP000239209"/>
    </source>
</evidence>
<gene>
    <name evidence="1" type="ORF">CLV70_12238</name>
</gene>
<dbReference type="AlphaFoldDB" id="A0A2T0RI21"/>
<keyword evidence="2" id="KW-1185">Reference proteome</keyword>
<accession>A0A2T0RI21</accession>
<dbReference type="PANTHER" id="PTHR35567:SF1">
    <property type="entry name" value="CONSERVED FUNGAL PROTEIN (AFU_ORTHOLOGUE AFUA_1G14230)"/>
    <property type="match status" value="1"/>
</dbReference>
<name>A0A2T0RI21_9ACTN</name>
<dbReference type="PANTHER" id="PTHR35567">
    <property type="entry name" value="MALATE DEHYDROGENASE (AFU_ORTHOLOGUE AFUA_2G13800)"/>
    <property type="match status" value="1"/>
</dbReference>
<dbReference type="Proteomes" id="UP000239209">
    <property type="component" value="Unassembled WGS sequence"/>
</dbReference>
<evidence type="ECO:0000313" key="1">
    <source>
        <dbReference type="EMBL" id="PRY20799.1"/>
    </source>
</evidence>
<comment type="caution">
    <text evidence="1">The sequence shown here is derived from an EMBL/GenBank/DDBJ whole genome shotgun (WGS) entry which is preliminary data.</text>
</comment>
<dbReference type="EMBL" id="PVZG01000022">
    <property type="protein sequence ID" value="PRY20799.1"/>
    <property type="molecule type" value="Genomic_DNA"/>
</dbReference>
<reference evidence="1 2" key="1">
    <citation type="submission" date="2018-03" db="EMBL/GenBank/DDBJ databases">
        <title>Genomic Encyclopedia of Archaeal and Bacterial Type Strains, Phase II (KMG-II): from individual species to whole genera.</title>
        <authorList>
            <person name="Goeker M."/>
        </authorList>
    </citation>
    <scope>NUCLEOTIDE SEQUENCE [LARGE SCALE GENOMIC DNA]</scope>
    <source>
        <strain evidence="1 2">DSM 45348</strain>
    </source>
</reference>
<dbReference type="RefSeq" id="WP_106130452.1">
    <property type="nucleotide sequence ID" value="NZ_PVZG01000022.1"/>
</dbReference>
<dbReference type="OrthoDB" id="8901345at2"/>
<sequence length="193" mass="19408">MLNTSRSRIRALAVVGMAGVVATIGAVTYQANAAEVSVAAPVASGADARQVGIPGIPSAIRPPKGSRPIGAYVVTKGTQTYKCTGGVFTGASTPEAALVGTGGKIHHFAGPSWQSERDGSLVTATKTAESPRKGTIAELLLTVNSHTGSGILSKAAYINRLYTSGGVAPAGSCTDGSTTAVPYGAVYVFWAAK</sequence>
<dbReference type="Pfam" id="PF11937">
    <property type="entry name" value="DUF3455"/>
    <property type="match status" value="1"/>
</dbReference>
<dbReference type="InterPro" id="IPR021851">
    <property type="entry name" value="DUF3455"/>
</dbReference>
<protein>
    <submittedName>
        <fullName evidence="1">Uncharacterized protein DUF3455</fullName>
    </submittedName>
</protein>
<organism evidence="1 2">
    <name type="scientific">Pseudosporangium ferrugineum</name>
    <dbReference type="NCBI Taxonomy" id="439699"/>
    <lineage>
        <taxon>Bacteria</taxon>
        <taxon>Bacillati</taxon>
        <taxon>Actinomycetota</taxon>
        <taxon>Actinomycetes</taxon>
        <taxon>Micromonosporales</taxon>
        <taxon>Micromonosporaceae</taxon>
        <taxon>Pseudosporangium</taxon>
    </lineage>
</organism>